<feature type="transmembrane region" description="Helical" evidence="1">
    <location>
        <begin position="86"/>
        <end position="103"/>
    </location>
</feature>
<gene>
    <name evidence="2" type="ORF">P0Y49_10425</name>
</gene>
<accession>A0AAJ5WFD6</accession>
<dbReference type="AlphaFoldDB" id="A0AAJ5WFD6"/>
<organism evidence="2 3">
    <name type="scientific">Candidatus Pedobacter colombiensis</name>
    <dbReference type="NCBI Taxonomy" id="3121371"/>
    <lineage>
        <taxon>Bacteria</taxon>
        <taxon>Pseudomonadati</taxon>
        <taxon>Bacteroidota</taxon>
        <taxon>Sphingobacteriia</taxon>
        <taxon>Sphingobacteriales</taxon>
        <taxon>Sphingobacteriaceae</taxon>
        <taxon>Pedobacter</taxon>
    </lineage>
</organism>
<feature type="transmembrane region" description="Helical" evidence="1">
    <location>
        <begin position="115"/>
        <end position="134"/>
    </location>
</feature>
<sequence>MYASKLRLTLHWLLFITGFYLCWGFAYLILARFAIAQFNRFKQNNANEWSQLTSTDLFWYAMFIFGVAVAIFVIKIFIKYAPNRKVAILIYASLIILSVLVLVDKLLETTTFFNILPHIFINIAFLVPIIIMFFKAPEKITDQEADQDDE</sequence>
<evidence type="ECO:0000256" key="1">
    <source>
        <dbReference type="SAM" id="Phobius"/>
    </source>
</evidence>
<proteinExistence type="predicted"/>
<reference evidence="2" key="1">
    <citation type="submission" date="2023-03" db="EMBL/GenBank/DDBJ databases">
        <title>Andean soil-derived lignocellulolytic bacterial consortium as a source of novel taxa and putative plastic-active enzymes.</title>
        <authorList>
            <person name="Diaz-Garcia L."/>
            <person name="Chuvochina M."/>
            <person name="Feuerriegel G."/>
            <person name="Bunk B."/>
            <person name="Sproer C."/>
            <person name="Streit W.R."/>
            <person name="Rodriguez L.M."/>
            <person name="Overmann J."/>
            <person name="Jimenez D.J."/>
        </authorList>
    </citation>
    <scope>NUCLEOTIDE SEQUENCE</scope>
    <source>
        <strain evidence="2">MAG 3858</strain>
    </source>
</reference>
<evidence type="ECO:0000313" key="2">
    <source>
        <dbReference type="EMBL" id="WEK21552.1"/>
    </source>
</evidence>
<evidence type="ECO:0000313" key="3">
    <source>
        <dbReference type="Proteomes" id="UP001214530"/>
    </source>
</evidence>
<keyword evidence="1" id="KW-0472">Membrane</keyword>
<name>A0AAJ5WFD6_9SPHI</name>
<feature type="transmembrane region" description="Helical" evidence="1">
    <location>
        <begin position="57"/>
        <end position="74"/>
    </location>
</feature>
<protein>
    <submittedName>
        <fullName evidence="2">Uncharacterized protein</fullName>
    </submittedName>
</protein>
<keyword evidence="1" id="KW-0812">Transmembrane</keyword>
<dbReference type="EMBL" id="CP119313">
    <property type="protein sequence ID" value="WEK21552.1"/>
    <property type="molecule type" value="Genomic_DNA"/>
</dbReference>
<dbReference type="Proteomes" id="UP001214530">
    <property type="component" value="Chromosome"/>
</dbReference>
<feature type="transmembrane region" description="Helical" evidence="1">
    <location>
        <begin position="12"/>
        <end position="37"/>
    </location>
</feature>
<keyword evidence="1" id="KW-1133">Transmembrane helix</keyword>